<feature type="transmembrane region" description="Helical" evidence="7">
    <location>
        <begin position="414"/>
        <end position="439"/>
    </location>
</feature>
<dbReference type="InterPro" id="IPR013057">
    <property type="entry name" value="AA_transpt_TM"/>
</dbReference>
<dbReference type="Proteomes" id="UP001218188">
    <property type="component" value="Unassembled WGS sequence"/>
</dbReference>
<feature type="transmembrane region" description="Helical" evidence="7">
    <location>
        <begin position="139"/>
        <end position="156"/>
    </location>
</feature>
<dbReference type="Pfam" id="PF01490">
    <property type="entry name" value="Aa_trans"/>
    <property type="match status" value="1"/>
</dbReference>
<feature type="transmembrane region" description="Helical" evidence="7">
    <location>
        <begin position="343"/>
        <end position="361"/>
    </location>
</feature>
<evidence type="ECO:0000256" key="1">
    <source>
        <dbReference type="ARBA" id="ARBA00004141"/>
    </source>
</evidence>
<keyword evidence="3 7" id="KW-0812">Transmembrane</keyword>
<reference evidence="9" key="1">
    <citation type="submission" date="2023-03" db="EMBL/GenBank/DDBJ databases">
        <title>Massive genome expansion in bonnet fungi (Mycena s.s.) driven by repeated elements and novel gene families across ecological guilds.</title>
        <authorList>
            <consortium name="Lawrence Berkeley National Laboratory"/>
            <person name="Harder C.B."/>
            <person name="Miyauchi S."/>
            <person name="Viragh M."/>
            <person name="Kuo A."/>
            <person name="Thoen E."/>
            <person name="Andreopoulos B."/>
            <person name="Lu D."/>
            <person name="Skrede I."/>
            <person name="Drula E."/>
            <person name="Henrissat B."/>
            <person name="Morin E."/>
            <person name="Kohler A."/>
            <person name="Barry K."/>
            <person name="LaButti K."/>
            <person name="Morin E."/>
            <person name="Salamov A."/>
            <person name="Lipzen A."/>
            <person name="Mereny Z."/>
            <person name="Hegedus B."/>
            <person name="Baldrian P."/>
            <person name="Stursova M."/>
            <person name="Weitz H."/>
            <person name="Taylor A."/>
            <person name="Grigoriev I.V."/>
            <person name="Nagy L.G."/>
            <person name="Martin F."/>
            <person name="Kauserud H."/>
        </authorList>
    </citation>
    <scope>NUCLEOTIDE SEQUENCE</scope>
    <source>
        <strain evidence="9">CBHHK200</strain>
    </source>
</reference>
<keyword evidence="5 7" id="KW-0472">Membrane</keyword>
<feature type="transmembrane region" description="Helical" evidence="7">
    <location>
        <begin position="483"/>
        <end position="502"/>
    </location>
</feature>
<feature type="transmembrane region" description="Helical" evidence="7">
    <location>
        <begin position="460"/>
        <end position="477"/>
    </location>
</feature>
<evidence type="ECO:0000313" key="10">
    <source>
        <dbReference type="Proteomes" id="UP001218188"/>
    </source>
</evidence>
<evidence type="ECO:0000259" key="8">
    <source>
        <dbReference type="Pfam" id="PF01490"/>
    </source>
</evidence>
<evidence type="ECO:0000313" key="9">
    <source>
        <dbReference type="EMBL" id="KAJ7046218.1"/>
    </source>
</evidence>
<feature type="domain" description="Amino acid transporter transmembrane" evidence="8">
    <location>
        <begin position="138"/>
        <end position="508"/>
    </location>
</feature>
<dbReference type="PANTHER" id="PTHR22950">
    <property type="entry name" value="AMINO ACID TRANSPORTER"/>
    <property type="match status" value="1"/>
</dbReference>
<dbReference type="GO" id="GO:0015179">
    <property type="term" value="F:L-amino acid transmembrane transporter activity"/>
    <property type="evidence" value="ECO:0007669"/>
    <property type="project" value="TreeGrafter"/>
</dbReference>
<evidence type="ECO:0000256" key="7">
    <source>
        <dbReference type="SAM" id="Phobius"/>
    </source>
</evidence>
<feature type="transmembrane region" description="Helical" evidence="7">
    <location>
        <begin position="373"/>
        <end position="394"/>
    </location>
</feature>
<feature type="transmembrane region" description="Helical" evidence="7">
    <location>
        <begin position="257"/>
        <end position="276"/>
    </location>
</feature>
<comment type="subcellular location">
    <subcellularLocation>
        <location evidence="1">Membrane</location>
        <topology evidence="1">Multi-pass membrane protein</topology>
    </subcellularLocation>
</comment>
<feature type="compositionally biased region" description="Polar residues" evidence="6">
    <location>
        <begin position="97"/>
        <end position="106"/>
    </location>
</feature>
<sequence length="600" mass="65145">MANMTPAGAGVDLMETRYTDAELGAMTAPVSPAGHHAASFAEYLYWARRKRAEEDVDTSVVASQGWGRLIQSARNRNKNNESLPTDSPAINEKAPQNEKSPSNENDVSIEERESQVDEYSGMSEHDRELLTARRVLRQAGWATVFYLITCDILGPFNAPFSVASIGMAPGICLYILFGGVAFISGVMIHRIWLRLDSVRYPISLYGDMCERTVGSWLKYISSFLQCIQLTINVGLICLTNGQSLSQIIAGPNQTGHLCFSVTVLIWALCGMVIGMIRGLGNFSILANASVWLNLLIIFISIGFAARSLPNYAAAMASSGLMPGPVQVSATIPGQPLFVQINGVFNMVFAYGGAMIFPEIMAEMRRPRDFVKGMALAQLLIVTVYLMYGITLYALEGQFVQAQSYTGLSPYSGQTICNVIGIITGTIAAGLYGNIGLKVIYRLIVETLFKGPGLMTPRGRIVWSCLVLVYWSVAFVLASAIPSVGALTGLLAAMGFFHFTYTFPPLMMLGLDLQIDAAIADEPFQTPGVAPRQIDTWRQLSRWKRGILAGGRKRLYWKIANFFFLLASLATAGMGLWATGTDLKEALAHGAATSLGCAPPV</sequence>
<dbReference type="EMBL" id="JARJCM010000003">
    <property type="protein sequence ID" value="KAJ7046218.1"/>
    <property type="molecule type" value="Genomic_DNA"/>
</dbReference>
<evidence type="ECO:0000256" key="3">
    <source>
        <dbReference type="ARBA" id="ARBA00022692"/>
    </source>
</evidence>
<evidence type="ECO:0000256" key="4">
    <source>
        <dbReference type="ARBA" id="ARBA00022989"/>
    </source>
</evidence>
<feature type="transmembrane region" description="Helical" evidence="7">
    <location>
        <begin position="162"/>
        <end position="188"/>
    </location>
</feature>
<dbReference type="GO" id="GO:0016020">
    <property type="term" value="C:membrane"/>
    <property type="evidence" value="ECO:0007669"/>
    <property type="project" value="UniProtKB-SubCell"/>
</dbReference>
<feature type="transmembrane region" description="Helical" evidence="7">
    <location>
        <begin position="282"/>
        <end position="304"/>
    </location>
</feature>
<keyword evidence="10" id="KW-1185">Reference proteome</keyword>
<dbReference type="PANTHER" id="PTHR22950:SF461">
    <property type="entry name" value="AMINO ACID TRANSPORTER TRANSMEMBRANE DOMAIN-CONTAINING PROTEIN"/>
    <property type="match status" value="1"/>
</dbReference>
<feature type="region of interest" description="Disordered" evidence="6">
    <location>
        <begin position="72"/>
        <end position="122"/>
    </location>
</feature>
<name>A0AAD6TL75_9AGAR</name>
<protein>
    <submittedName>
        <fullName evidence="9">Transmembrane amino acid transporter protein-domain-containing protein</fullName>
    </submittedName>
</protein>
<evidence type="ECO:0000256" key="2">
    <source>
        <dbReference type="ARBA" id="ARBA00008066"/>
    </source>
</evidence>
<evidence type="ECO:0000256" key="6">
    <source>
        <dbReference type="SAM" id="MobiDB-lite"/>
    </source>
</evidence>
<organism evidence="9 10">
    <name type="scientific">Mycena alexandri</name>
    <dbReference type="NCBI Taxonomy" id="1745969"/>
    <lineage>
        <taxon>Eukaryota</taxon>
        <taxon>Fungi</taxon>
        <taxon>Dikarya</taxon>
        <taxon>Basidiomycota</taxon>
        <taxon>Agaricomycotina</taxon>
        <taxon>Agaricomycetes</taxon>
        <taxon>Agaricomycetidae</taxon>
        <taxon>Agaricales</taxon>
        <taxon>Marasmiineae</taxon>
        <taxon>Mycenaceae</taxon>
        <taxon>Mycena</taxon>
    </lineage>
</organism>
<feature type="transmembrane region" description="Helical" evidence="7">
    <location>
        <begin position="554"/>
        <end position="577"/>
    </location>
</feature>
<gene>
    <name evidence="9" type="ORF">C8F04DRAFT_1063690</name>
</gene>
<dbReference type="AlphaFoldDB" id="A0AAD6TL75"/>
<comment type="similarity">
    <text evidence="2">Belongs to the amino acid/polyamine transporter 2 family.</text>
</comment>
<evidence type="ECO:0000256" key="5">
    <source>
        <dbReference type="ARBA" id="ARBA00023136"/>
    </source>
</evidence>
<proteinExistence type="inferred from homology"/>
<comment type="caution">
    <text evidence="9">The sequence shown here is derived from an EMBL/GenBank/DDBJ whole genome shotgun (WGS) entry which is preliminary data.</text>
</comment>
<keyword evidence="4 7" id="KW-1133">Transmembrane helix</keyword>
<accession>A0AAD6TL75</accession>